<keyword evidence="3 5" id="KW-1133">Transmembrane helix</keyword>
<dbReference type="GO" id="GO:0006874">
    <property type="term" value="P:intracellular calcium ion homeostasis"/>
    <property type="evidence" value="ECO:0007669"/>
    <property type="project" value="TreeGrafter"/>
</dbReference>
<dbReference type="InterPro" id="IPR004481">
    <property type="entry name" value="K/Na/Ca-exchanger"/>
</dbReference>
<feature type="transmembrane region" description="Helical" evidence="5">
    <location>
        <begin position="265"/>
        <end position="285"/>
    </location>
</feature>
<gene>
    <name evidence="7" type="ORF">A3F29_02875</name>
</gene>
<proteinExistence type="predicted"/>
<dbReference type="GO" id="GO:0005886">
    <property type="term" value="C:plasma membrane"/>
    <property type="evidence" value="ECO:0007669"/>
    <property type="project" value="TreeGrafter"/>
</dbReference>
<feature type="transmembrane region" description="Helical" evidence="5">
    <location>
        <begin position="240"/>
        <end position="259"/>
    </location>
</feature>
<dbReference type="Gene3D" id="1.20.1420.30">
    <property type="entry name" value="NCX, central ion-binding region"/>
    <property type="match status" value="1"/>
</dbReference>
<dbReference type="InterPro" id="IPR004837">
    <property type="entry name" value="NaCa_Exmemb"/>
</dbReference>
<sequence length="311" mass="33388">MIIFLLLLGLLLLIVGATGIVNSSLGVASKIRISPLIIGITVVALGTSLPEITIAIFGGIDRATHLALGNIIGSNIANIGLILGFLILLGGIKIGRYKTQKNSLINLFLSIIMFIVLVVNKLSLTVGAIFLTLGFAILWFQIRQGINGALIEDKYLLNKIKSSGKNVFILGFLFIVSLIALAVGGKLTVDYGIALARLFEIPQTVIGITAIALGTSLPELTVSIIGLIKNQEKLVVGNILGSNIFNTLIGGGILGIYKVGGLENYLTLMSFLTFSVLLSIILYFFKGKEIPRLIGFVFLLFYGLYLYFILI</sequence>
<evidence type="ECO:0000256" key="2">
    <source>
        <dbReference type="ARBA" id="ARBA00022692"/>
    </source>
</evidence>
<evidence type="ECO:0000256" key="4">
    <source>
        <dbReference type="ARBA" id="ARBA00023136"/>
    </source>
</evidence>
<feature type="transmembrane region" description="Helical" evidence="5">
    <location>
        <begin position="205"/>
        <end position="228"/>
    </location>
</feature>
<feature type="domain" description="Sodium/calcium exchanger membrane region" evidence="6">
    <location>
        <begin position="172"/>
        <end position="310"/>
    </location>
</feature>
<keyword evidence="4 5" id="KW-0472">Membrane</keyword>
<evidence type="ECO:0000256" key="5">
    <source>
        <dbReference type="SAM" id="Phobius"/>
    </source>
</evidence>
<accession>A0A1F7HH00</accession>
<dbReference type="Proteomes" id="UP000177199">
    <property type="component" value="Unassembled WGS sequence"/>
</dbReference>
<dbReference type="GO" id="GO:0005262">
    <property type="term" value="F:calcium channel activity"/>
    <property type="evidence" value="ECO:0007669"/>
    <property type="project" value="TreeGrafter"/>
</dbReference>
<dbReference type="AlphaFoldDB" id="A0A1F7HH00"/>
<evidence type="ECO:0000256" key="3">
    <source>
        <dbReference type="ARBA" id="ARBA00022989"/>
    </source>
</evidence>
<evidence type="ECO:0000256" key="1">
    <source>
        <dbReference type="ARBA" id="ARBA00004141"/>
    </source>
</evidence>
<name>A0A1F7HH00_9BACT</name>
<feature type="transmembrane region" description="Helical" evidence="5">
    <location>
        <begin position="167"/>
        <end position="185"/>
    </location>
</feature>
<feature type="transmembrane region" description="Helical" evidence="5">
    <location>
        <begin position="292"/>
        <end position="310"/>
    </location>
</feature>
<keyword evidence="2 5" id="KW-0812">Transmembrane</keyword>
<dbReference type="InterPro" id="IPR044880">
    <property type="entry name" value="NCX_ion-bd_dom_sf"/>
</dbReference>
<dbReference type="PANTHER" id="PTHR10846">
    <property type="entry name" value="SODIUM/POTASSIUM/CALCIUM EXCHANGER"/>
    <property type="match status" value="1"/>
</dbReference>
<comment type="subcellular location">
    <subcellularLocation>
        <location evidence="1">Membrane</location>
        <topology evidence="1">Multi-pass membrane protein</topology>
    </subcellularLocation>
</comment>
<feature type="domain" description="Sodium/calcium exchanger membrane region" evidence="6">
    <location>
        <begin position="3"/>
        <end position="142"/>
    </location>
</feature>
<evidence type="ECO:0000259" key="6">
    <source>
        <dbReference type="Pfam" id="PF01699"/>
    </source>
</evidence>
<feature type="transmembrane region" description="Helical" evidence="5">
    <location>
        <begin position="36"/>
        <end position="60"/>
    </location>
</feature>
<dbReference type="PANTHER" id="PTHR10846:SF8">
    <property type="entry name" value="INNER MEMBRANE PROTEIN YRBG"/>
    <property type="match status" value="1"/>
</dbReference>
<dbReference type="EMBL" id="MFZV01000045">
    <property type="protein sequence ID" value="OGK30365.1"/>
    <property type="molecule type" value="Genomic_DNA"/>
</dbReference>
<protein>
    <recommendedName>
        <fullName evidence="6">Sodium/calcium exchanger membrane region domain-containing protein</fullName>
    </recommendedName>
</protein>
<dbReference type="GO" id="GO:0008273">
    <property type="term" value="F:calcium, potassium:sodium antiporter activity"/>
    <property type="evidence" value="ECO:0007669"/>
    <property type="project" value="TreeGrafter"/>
</dbReference>
<feature type="transmembrane region" description="Helical" evidence="5">
    <location>
        <begin position="107"/>
        <end position="140"/>
    </location>
</feature>
<feature type="transmembrane region" description="Helical" evidence="5">
    <location>
        <begin position="72"/>
        <end position="95"/>
    </location>
</feature>
<reference evidence="7 8" key="1">
    <citation type="journal article" date="2016" name="Nat. Commun.">
        <title>Thousands of microbial genomes shed light on interconnected biogeochemical processes in an aquifer system.</title>
        <authorList>
            <person name="Anantharaman K."/>
            <person name="Brown C.T."/>
            <person name="Hug L.A."/>
            <person name="Sharon I."/>
            <person name="Castelle C.J."/>
            <person name="Probst A.J."/>
            <person name="Thomas B.C."/>
            <person name="Singh A."/>
            <person name="Wilkins M.J."/>
            <person name="Karaoz U."/>
            <person name="Brodie E.L."/>
            <person name="Williams K.H."/>
            <person name="Hubbard S.S."/>
            <person name="Banfield J.F."/>
        </authorList>
    </citation>
    <scope>NUCLEOTIDE SEQUENCE [LARGE SCALE GENOMIC DNA]</scope>
</reference>
<dbReference type="Pfam" id="PF01699">
    <property type="entry name" value="Na_Ca_ex"/>
    <property type="match status" value="2"/>
</dbReference>
<evidence type="ECO:0000313" key="7">
    <source>
        <dbReference type="EMBL" id="OGK30365.1"/>
    </source>
</evidence>
<comment type="caution">
    <text evidence="7">The sequence shown here is derived from an EMBL/GenBank/DDBJ whole genome shotgun (WGS) entry which is preliminary data.</text>
</comment>
<evidence type="ECO:0000313" key="8">
    <source>
        <dbReference type="Proteomes" id="UP000177199"/>
    </source>
</evidence>
<organism evidence="7 8">
    <name type="scientific">Candidatus Roizmanbacteria bacterium RIFCSPHIGHO2_12_FULL_33_9</name>
    <dbReference type="NCBI Taxonomy" id="1802045"/>
    <lineage>
        <taxon>Bacteria</taxon>
        <taxon>Candidatus Roizmaniibacteriota</taxon>
    </lineage>
</organism>